<dbReference type="SUPFAM" id="SSF54403">
    <property type="entry name" value="Cystatin/monellin"/>
    <property type="match status" value="1"/>
</dbReference>
<evidence type="ECO:0000313" key="3">
    <source>
        <dbReference type="Proteomes" id="UP000233837"/>
    </source>
</evidence>
<accession>A0A2I0WYY3</accession>
<proteinExistence type="predicted"/>
<feature type="signal peptide" evidence="1">
    <location>
        <begin position="1"/>
        <end position="25"/>
    </location>
</feature>
<sequence>MALRINILFLFAALLLFLFLSAISAARPQAVARSASENVDGIEVIKNVKKNKKVQNLGRFALEQINKKVSYSEPLAFCGVAKAKRWHGLDGWDYYFFIKSEKVVEKIKGSLNVYVYTSSYGNVETVNAGIFMPNHA</sequence>
<organism evidence="2 3">
    <name type="scientific">Dendrobium catenatum</name>
    <dbReference type="NCBI Taxonomy" id="906689"/>
    <lineage>
        <taxon>Eukaryota</taxon>
        <taxon>Viridiplantae</taxon>
        <taxon>Streptophyta</taxon>
        <taxon>Embryophyta</taxon>
        <taxon>Tracheophyta</taxon>
        <taxon>Spermatophyta</taxon>
        <taxon>Magnoliopsida</taxon>
        <taxon>Liliopsida</taxon>
        <taxon>Asparagales</taxon>
        <taxon>Orchidaceae</taxon>
        <taxon>Epidendroideae</taxon>
        <taxon>Malaxideae</taxon>
        <taxon>Dendrobiinae</taxon>
        <taxon>Dendrobium</taxon>
    </lineage>
</organism>
<dbReference type="AlphaFoldDB" id="A0A2I0WYY3"/>
<evidence type="ECO:0000313" key="2">
    <source>
        <dbReference type="EMBL" id="PKU80866.1"/>
    </source>
</evidence>
<feature type="chain" id="PRO_5014144561" evidence="1">
    <location>
        <begin position="26"/>
        <end position="136"/>
    </location>
</feature>
<dbReference type="InterPro" id="IPR046350">
    <property type="entry name" value="Cystatin_sf"/>
</dbReference>
<reference evidence="2 3" key="2">
    <citation type="journal article" date="2017" name="Nature">
        <title>The Apostasia genome and the evolution of orchids.</title>
        <authorList>
            <person name="Zhang G.Q."/>
            <person name="Liu K.W."/>
            <person name="Li Z."/>
            <person name="Lohaus R."/>
            <person name="Hsiao Y.Y."/>
            <person name="Niu S.C."/>
            <person name="Wang J.Y."/>
            <person name="Lin Y.C."/>
            <person name="Xu Q."/>
            <person name="Chen L.J."/>
            <person name="Yoshida K."/>
            <person name="Fujiwara S."/>
            <person name="Wang Z.W."/>
            <person name="Zhang Y.Q."/>
            <person name="Mitsuda N."/>
            <person name="Wang M."/>
            <person name="Liu G.H."/>
            <person name="Pecoraro L."/>
            <person name="Huang H.X."/>
            <person name="Xiao X.J."/>
            <person name="Lin M."/>
            <person name="Wu X.Y."/>
            <person name="Wu W.L."/>
            <person name="Chen Y.Y."/>
            <person name="Chang S.B."/>
            <person name="Sakamoto S."/>
            <person name="Ohme-Takagi M."/>
            <person name="Yagi M."/>
            <person name="Zeng S.J."/>
            <person name="Shen C.Y."/>
            <person name="Yeh C.M."/>
            <person name="Luo Y.B."/>
            <person name="Tsai W.C."/>
            <person name="Van de Peer Y."/>
            <person name="Liu Z.J."/>
        </authorList>
    </citation>
    <scope>NUCLEOTIDE SEQUENCE [LARGE SCALE GENOMIC DNA]</scope>
    <source>
        <tissue evidence="2">The whole plant</tissue>
    </source>
</reference>
<reference evidence="2 3" key="1">
    <citation type="journal article" date="2016" name="Sci. Rep.">
        <title>The Dendrobium catenatum Lindl. genome sequence provides insights into polysaccharide synthase, floral development and adaptive evolution.</title>
        <authorList>
            <person name="Zhang G.Q."/>
            <person name="Xu Q."/>
            <person name="Bian C."/>
            <person name="Tsai W.C."/>
            <person name="Yeh C.M."/>
            <person name="Liu K.W."/>
            <person name="Yoshida K."/>
            <person name="Zhang L.S."/>
            <person name="Chang S.B."/>
            <person name="Chen F."/>
            <person name="Shi Y."/>
            <person name="Su Y.Y."/>
            <person name="Zhang Y.Q."/>
            <person name="Chen L.J."/>
            <person name="Yin Y."/>
            <person name="Lin M."/>
            <person name="Huang H."/>
            <person name="Deng H."/>
            <person name="Wang Z.W."/>
            <person name="Zhu S.L."/>
            <person name="Zhao X."/>
            <person name="Deng C."/>
            <person name="Niu S.C."/>
            <person name="Huang J."/>
            <person name="Wang M."/>
            <person name="Liu G.H."/>
            <person name="Yang H.J."/>
            <person name="Xiao X.J."/>
            <person name="Hsiao Y.Y."/>
            <person name="Wu W.L."/>
            <person name="Chen Y.Y."/>
            <person name="Mitsuda N."/>
            <person name="Ohme-Takagi M."/>
            <person name="Luo Y.B."/>
            <person name="Van de Peer Y."/>
            <person name="Liu Z.J."/>
        </authorList>
    </citation>
    <scope>NUCLEOTIDE SEQUENCE [LARGE SCALE GENOMIC DNA]</scope>
    <source>
        <tissue evidence="2">The whole plant</tissue>
    </source>
</reference>
<dbReference type="Gene3D" id="3.10.450.10">
    <property type="match status" value="1"/>
</dbReference>
<dbReference type="Proteomes" id="UP000233837">
    <property type="component" value="Unassembled WGS sequence"/>
</dbReference>
<protein>
    <submittedName>
        <fullName evidence="2">Uncharacterized protein</fullName>
    </submittedName>
</protein>
<dbReference type="EMBL" id="KZ502309">
    <property type="protein sequence ID" value="PKU80866.1"/>
    <property type="molecule type" value="Genomic_DNA"/>
</dbReference>
<keyword evidence="1" id="KW-0732">Signal</keyword>
<gene>
    <name evidence="2" type="ORF">MA16_Dca009278</name>
</gene>
<keyword evidence="3" id="KW-1185">Reference proteome</keyword>
<evidence type="ECO:0000256" key="1">
    <source>
        <dbReference type="SAM" id="SignalP"/>
    </source>
</evidence>
<name>A0A2I0WYY3_9ASPA</name>